<dbReference type="InterPro" id="IPR008520">
    <property type="entry name" value="DUF802"/>
</dbReference>
<reference evidence="3 4" key="1">
    <citation type="submission" date="2020-10" db="EMBL/GenBank/DDBJ databases">
        <title>Connecting structure to function with the recovery of over 1000 high-quality activated sludge metagenome-assembled genomes encoding full-length rRNA genes using long-read sequencing.</title>
        <authorList>
            <person name="Singleton C.M."/>
            <person name="Petriglieri F."/>
            <person name="Kristensen J.M."/>
            <person name="Kirkegaard R.H."/>
            <person name="Michaelsen T.Y."/>
            <person name="Andersen M.H."/>
            <person name="Karst S.M."/>
            <person name="Dueholm M.S."/>
            <person name="Nielsen P.H."/>
            <person name="Albertsen M."/>
        </authorList>
    </citation>
    <scope>NUCLEOTIDE SEQUENCE [LARGE SCALE GENOMIC DNA]</scope>
    <source>
        <strain evidence="3">Fred_18-Q3-R57-64_BAT3C.720</strain>
    </source>
</reference>
<dbReference type="EMBL" id="JADJOT010000008">
    <property type="protein sequence ID" value="MBK7954207.1"/>
    <property type="molecule type" value="Genomic_DNA"/>
</dbReference>
<protein>
    <submittedName>
        <fullName evidence="3">DUF802 domain-containing protein</fullName>
    </submittedName>
</protein>
<comment type="caution">
    <text evidence="3">The sequence shown here is derived from an EMBL/GenBank/DDBJ whole genome shotgun (WGS) entry which is preliminary data.</text>
</comment>
<evidence type="ECO:0000256" key="1">
    <source>
        <dbReference type="SAM" id="Phobius"/>
    </source>
</evidence>
<keyword evidence="1" id="KW-0472">Membrane</keyword>
<sequence>MNRCIVALAFLLGAMAVGWVGVGFVGAHPLALLMTAIIAAVYLFGALEILEFRRATSTLAAALAVIPDQLSNLVDWLDRLHPSLRNPVRLRIEGERVGLPGPALTPYLVGMLVMLGMLGTFLGMVVTLNGAVFALEGTTDLQAIRSALAAPIKGLGLAFGTSVAGVSASAMLGLISALSRRERMLTAQRLDTGIATVLRGFSLAHQRQETLRVLHLQAQALPDLVDRLQAMMEQMERRGEQLTERLLGNQESFHSDVKDVYTNLAGAVDKSLKDSLSESARLAGENIKPAVEAAMTGIARAAKLAHEKTFDSTRMQLDGLSAQFSDTANKVAATWMAALAKHQSTSDSLVAGMDRSLAAFNARFEQGSGSLLASVIAAESERITRHGERMDQLASLWRAELGALRDQEALHGNAAVERLGDLQTAMTSHLTTLGAALEEPIARLMEKASEAPRAAAEVIGLLRQEMTNSVVRDNQLLEERSRIMETLNSLLAAINHSSTEQRATIDSLVASSAVLLSDAGSHFAEQVGAESARLSDIAAQVTSSAVEVSSLSEAFGFAVQLYSDANEKLIASLRRIEASMDKSTARSDEQLAYYVAQAREIIDLSILSQKQVVEDLRQITGRQATTADQVS</sequence>
<accession>A0A935W3L3</accession>
<dbReference type="AlphaFoldDB" id="A0A935W3L3"/>
<name>A0A935W3L3_9PROT</name>
<keyword evidence="1" id="KW-1133">Transmembrane helix</keyword>
<dbReference type="Pfam" id="PF05650">
    <property type="entry name" value="DUF802"/>
    <property type="match status" value="1"/>
</dbReference>
<gene>
    <name evidence="3" type="ORF">IPK02_09740</name>
</gene>
<organism evidence="3 4">
    <name type="scientific">Candidatus Accumulibacter affinis</name>
    <dbReference type="NCBI Taxonomy" id="2954384"/>
    <lineage>
        <taxon>Bacteria</taxon>
        <taxon>Pseudomonadati</taxon>
        <taxon>Pseudomonadota</taxon>
        <taxon>Betaproteobacteria</taxon>
        <taxon>Candidatus Accumulibacter</taxon>
    </lineage>
</organism>
<evidence type="ECO:0000313" key="3">
    <source>
        <dbReference type="EMBL" id="MBK7954207.1"/>
    </source>
</evidence>
<feature type="domain" description="DUF802" evidence="2">
    <location>
        <begin position="320"/>
        <end position="372"/>
    </location>
</feature>
<keyword evidence="1" id="KW-0812">Transmembrane</keyword>
<evidence type="ECO:0000259" key="2">
    <source>
        <dbReference type="Pfam" id="PF05650"/>
    </source>
</evidence>
<evidence type="ECO:0000313" key="4">
    <source>
        <dbReference type="Proteomes" id="UP000706151"/>
    </source>
</evidence>
<proteinExistence type="predicted"/>
<feature type="transmembrane region" description="Helical" evidence="1">
    <location>
        <begin position="107"/>
        <end position="135"/>
    </location>
</feature>
<feature type="transmembrane region" description="Helical" evidence="1">
    <location>
        <begin position="26"/>
        <end position="47"/>
    </location>
</feature>
<dbReference type="Proteomes" id="UP000706151">
    <property type="component" value="Unassembled WGS sequence"/>
</dbReference>
<feature type="transmembrane region" description="Helical" evidence="1">
    <location>
        <begin position="155"/>
        <end position="179"/>
    </location>
</feature>